<evidence type="ECO:0000313" key="2">
    <source>
        <dbReference type="EMBL" id="RHC55963.1"/>
    </source>
</evidence>
<gene>
    <name evidence="2" type="ORF">DW839_12440</name>
</gene>
<feature type="transmembrane region" description="Helical" evidence="1">
    <location>
        <begin position="60"/>
        <end position="80"/>
    </location>
</feature>
<sequence length="144" mass="16380">MMKLFKIVYNSFLWAMTMAILCFKNEWLQMRVNTGYIFGGLLILSTVAVWFVFRKRENVFNSLFTAGNLVVCSAIGLVLYGSERMKVVPAALVREGIHQTRIPFSQINLILCIITVAGMFIIGLNDILKLNRRTDNRKTVSVVL</sequence>
<accession>A0A414AVZ0</accession>
<dbReference type="Proteomes" id="UP000283975">
    <property type="component" value="Unassembled WGS sequence"/>
</dbReference>
<proteinExistence type="predicted"/>
<keyword evidence="1" id="KW-0812">Transmembrane</keyword>
<feature type="transmembrane region" description="Helical" evidence="1">
    <location>
        <begin position="107"/>
        <end position="128"/>
    </location>
</feature>
<protein>
    <submittedName>
        <fullName evidence="2">Uncharacterized protein</fullName>
    </submittedName>
</protein>
<reference evidence="2 3" key="1">
    <citation type="submission" date="2018-08" db="EMBL/GenBank/DDBJ databases">
        <title>A genome reference for cultivated species of the human gut microbiota.</title>
        <authorList>
            <person name="Zou Y."/>
            <person name="Xue W."/>
            <person name="Luo G."/>
        </authorList>
    </citation>
    <scope>NUCLEOTIDE SEQUENCE [LARGE SCALE GENOMIC DNA]</scope>
    <source>
        <strain evidence="2 3">AM35-14</strain>
    </source>
</reference>
<keyword evidence="1" id="KW-1133">Transmembrane helix</keyword>
<comment type="caution">
    <text evidence="2">The sequence shown here is derived from an EMBL/GenBank/DDBJ whole genome shotgun (WGS) entry which is preliminary data.</text>
</comment>
<organism evidence="2 3">
    <name type="scientific">Enterocloster bolteae</name>
    <dbReference type="NCBI Taxonomy" id="208479"/>
    <lineage>
        <taxon>Bacteria</taxon>
        <taxon>Bacillati</taxon>
        <taxon>Bacillota</taxon>
        <taxon>Clostridia</taxon>
        <taxon>Lachnospirales</taxon>
        <taxon>Lachnospiraceae</taxon>
        <taxon>Enterocloster</taxon>
    </lineage>
</organism>
<evidence type="ECO:0000313" key="3">
    <source>
        <dbReference type="Proteomes" id="UP000283975"/>
    </source>
</evidence>
<name>A0A414AVZ0_9FIRM</name>
<keyword evidence="1" id="KW-0472">Membrane</keyword>
<dbReference type="AlphaFoldDB" id="A0A414AVZ0"/>
<dbReference type="EMBL" id="QSHZ01000011">
    <property type="protein sequence ID" value="RHC55963.1"/>
    <property type="molecule type" value="Genomic_DNA"/>
</dbReference>
<feature type="transmembrane region" description="Helical" evidence="1">
    <location>
        <begin position="34"/>
        <end position="53"/>
    </location>
</feature>
<feature type="transmembrane region" description="Helical" evidence="1">
    <location>
        <begin position="7"/>
        <end position="28"/>
    </location>
</feature>
<evidence type="ECO:0000256" key="1">
    <source>
        <dbReference type="SAM" id="Phobius"/>
    </source>
</evidence>